<proteinExistence type="predicted"/>
<sequence>MRHWTLSAAIGAAIMISSSGSANPSHGVASGIYVRDAEGAAFEAIESAIASLPSAMRPFARMRLRKSVAVSRIRISSSGDRLSIAYDAKTPIIVWIGGEPIKWKLVEGLVFDVSAKANGEAVSLTFRGDDSERTTVYRSVGQQLAEETTIISPLFSTPISYKLTYSRAN</sequence>
<evidence type="ECO:0000313" key="2">
    <source>
        <dbReference type="EMBL" id="MDT8759240.1"/>
    </source>
</evidence>
<feature type="signal peptide" evidence="1">
    <location>
        <begin position="1"/>
        <end position="22"/>
    </location>
</feature>
<organism evidence="2">
    <name type="scientific">Sphingomonas psychrotolerans</name>
    <dbReference type="NCBI Taxonomy" id="1327635"/>
    <lineage>
        <taxon>Bacteria</taxon>
        <taxon>Pseudomonadati</taxon>
        <taxon>Pseudomonadota</taxon>
        <taxon>Alphaproteobacteria</taxon>
        <taxon>Sphingomonadales</taxon>
        <taxon>Sphingomonadaceae</taxon>
        <taxon>Sphingomonas</taxon>
    </lineage>
</organism>
<reference evidence="2" key="1">
    <citation type="submission" date="2022-04" db="EMBL/GenBank/DDBJ databases">
        <title>Tomato heritable bacteria conferring resistance against bacterial wilt.</title>
        <authorList>
            <person name="Yin J."/>
        </authorList>
    </citation>
    <scope>NUCLEOTIDE SEQUENCE</scope>
    <source>
        <strain evidence="2">Cra20</strain>
    </source>
</reference>
<evidence type="ECO:0000256" key="1">
    <source>
        <dbReference type="SAM" id="SignalP"/>
    </source>
</evidence>
<comment type="caution">
    <text evidence="2">The sequence shown here is derived from an EMBL/GenBank/DDBJ whole genome shotgun (WGS) entry which is preliminary data.</text>
</comment>
<accession>A0ABU3N3Y0</accession>
<feature type="chain" id="PRO_5047022725" evidence="1">
    <location>
        <begin position="23"/>
        <end position="169"/>
    </location>
</feature>
<protein>
    <submittedName>
        <fullName evidence="2">Uncharacterized protein</fullName>
    </submittedName>
</protein>
<gene>
    <name evidence="2" type="ORF">MZO42_11080</name>
</gene>
<name>A0ABU3N3Y0_9SPHN</name>
<keyword evidence="1" id="KW-0732">Signal</keyword>
<dbReference type="EMBL" id="JALMLT010000002">
    <property type="protein sequence ID" value="MDT8759240.1"/>
    <property type="molecule type" value="Genomic_DNA"/>
</dbReference>